<evidence type="ECO:0000313" key="4">
    <source>
        <dbReference type="EMBL" id="BAM05037.1"/>
    </source>
</evidence>
<dbReference type="KEGG" id="phm:PSMK_28780"/>
<proteinExistence type="inferred from homology"/>
<dbReference type="Gene3D" id="3.40.50.720">
    <property type="entry name" value="NAD(P)-binding Rossmann-like Domain"/>
    <property type="match status" value="1"/>
</dbReference>
<dbReference type="RefSeq" id="WP_014438247.1">
    <property type="nucleotide sequence ID" value="NC_017080.1"/>
</dbReference>
<name>I0IIE9_PHYMF</name>
<dbReference type="InterPro" id="IPR002347">
    <property type="entry name" value="SDR_fam"/>
</dbReference>
<dbReference type="FunFam" id="3.40.50.720:FF:000084">
    <property type="entry name" value="Short-chain dehydrogenase reductase"/>
    <property type="match status" value="1"/>
</dbReference>
<accession>I0IIE9</accession>
<dbReference type="SMART" id="SM00822">
    <property type="entry name" value="PKS_KR"/>
    <property type="match status" value="1"/>
</dbReference>
<dbReference type="PANTHER" id="PTHR42879:SF6">
    <property type="entry name" value="NADPH-DEPENDENT REDUCTASE BACG"/>
    <property type="match status" value="1"/>
</dbReference>
<evidence type="ECO:0000313" key="5">
    <source>
        <dbReference type="Proteomes" id="UP000007881"/>
    </source>
</evidence>
<dbReference type="STRING" id="1142394.PSMK_28780"/>
<dbReference type="OrthoDB" id="9804774at2"/>
<dbReference type="InterPro" id="IPR050259">
    <property type="entry name" value="SDR"/>
</dbReference>
<keyword evidence="5" id="KW-1185">Reference proteome</keyword>
<dbReference type="InterPro" id="IPR057326">
    <property type="entry name" value="KR_dom"/>
</dbReference>
<reference evidence="4 5" key="1">
    <citation type="submission" date="2012-02" db="EMBL/GenBank/DDBJ databases">
        <title>Complete genome sequence of Phycisphaera mikurensis NBRC 102666.</title>
        <authorList>
            <person name="Ankai A."/>
            <person name="Hosoyama A."/>
            <person name="Terui Y."/>
            <person name="Sekine M."/>
            <person name="Fukai R."/>
            <person name="Kato Y."/>
            <person name="Nakamura S."/>
            <person name="Yamada-Narita S."/>
            <person name="Kawakoshi A."/>
            <person name="Fukunaga Y."/>
            <person name="Yamazaki S."/>
            <person name="Fujita N."/>
        </authorList>
    </citation>
    <scope>NUCLEOTIDE SEQUENCE [LARGE SCALE GENOMIC DNA]</scope>
    <source>
        <strain evidence="5">NBRC 102666 / KCTC 22515 / FYK2301M01</strain>
    </source>
</reference>
<dbReference type="PANTHER" id="PTHR42879">
    <property type="entry name" value="3-OXOACYL-(ACYL-CARRIER-PROTEIN) REDUCTASE"/>
    <property type="match status" value="1"/>
</dbReference>
<dbReference type="PRINTS" id="PR00080">
    <property type="entry name" value="SDRFAMILY"/>
</dbReference>
<dbReference type="EMBL" id="AP012338">
    <property type="protein sequence ID" value="BAM05037.1"/>
    <property type="molecule type" value="Genomic_DNA"/>
</dbReference>
<evidence type="ECO:0000259" key="3">
    <source>
        <dbReference type="SMART" id="SM00822"/>
    </source>
</evidence>
<dbReference type="SUPFAM" id="SSF51735">
    <property type="entry name" value="NAD(P)-binding Rossmann-fold domains"/>
    <property type="match status" value="1"/>
</dbReference>
<dbReference type="AlphaFoldDB" id="I0IIE9"/>
<feature type="domain" description="Ketoreductase" evidence="3">
    <location>
        <begin position="8"/>
        <end position="194"/>
    </location>
</feature>
<protein>
    <submittedName>
        <fullName evidence="4">Putative oxidoreductase</fullName>
    </submittedName>
</protein>
<comment type="similarity">
    <text evidence="1 2">Belongs to the short-chain dehydrogenases/reductases (SDR) family.</text>
</comment>
<organism evidence="4 5">
    <name type="scientific">Phycisphaera mikurensis (strain NBRC 102666 / KCTC 22515 / FYK2301M01)</name>
    <dbReference type="NCBI Taxonomy" id="1142394"/>
    <lineage>
        <taxon>Bacteria</taxon>
        <taxon>Pseudomonadati</taxon>
        <taxon>Planctomycetota</taxon>
        <taxon>Phycisphaerae</taxon>
        <taxon>Phycisphaerales</taxon>
        <taxon>Phycisphaeraceae</taxon>
        <taxon>Phycisphaera</taxon>
    </lineage>
</organism>
<evidence type="ECO:0000256" key="2">
    <source>
        <dbReference type="RuleBase" id="RU000363"/>
    </source>
</evidence>
<dbReference type="Pfam" id="PF00106">
    <property type="entry name" value="adh_short"/>
    <property type="match status" value="1"/>
</dbReference>
<dbReference type="PRINTS" id="PR00081">
    <property type="entry name" value="GDHRDH"/>
</dbReference>
<evidence type="ECO:0000256" key="1">
    <source>
        <dbReference type="ARBA" id="ARBA00006484"/>
    </source>
</evidence>
<gene>
    <name evidence="4" type="ordered locus">PSMK_28780</name>
</gene>
<dbReference type="eggNOG" id="COG1028">
    <property type="taxonomic scope" value="Bacteria"/>
</dbReference>
<dbReference type="HOGENOM" id="CLU_010194_1_2_0"/>
<sequence>MDLKLNGKHALVTGSTKGIGFAIAERLLREGATVTVNGRSEGSVAEAVEKLRGEVAGADVHGVAADLSAERGALDLAAAAEHVAMVDVLVNNAGAYAPKSFEKITDEDWAGIFDLNVMSGVRMTRALLPRMKHAGWGRVVFISSESGVCTPEEMIHYGVTKSAQLALSRGLAKELGGSGITVNSVLPGPTWTEGVAAFVEQVAAEKGLSVDEMKTRFFEEQRPGSLIARFATPEEVADLVAFAVSPLASATTGATLRCEGGIIDSIV</sequence>
<dbReference type="Proteomes" id="UP000007881">
    <property type="component" value="Chromosome"/>
</dbReference>
<dbReference type="InterPro" id="IPR036291">
    <property type="entry name" value="NAD(P)-bd_dom_sf"/>
</dbReference>